<dbReference type="Pfam" id="PF05938">
    <property type="entry name" value="Self-incomp_S1"/>
    <property type="match status" value="1"/>
</dbReference>
<dbReference type="AlphaFoldDB" id="A0A565BWQ3"/>
<keyword evidence="8" id="KW-1185">Reference proteome</keyword>
<feature type="chain" id="PRO_5025085804" description="S-protein homolog" evidence="6">
    <location>
        <begin position="29"/>
        <end position="172"/>
    </location>
</feature>
<name>A0A565BWQ3_9BRAS</name>
<keyword evidence="4 6" id="KW-0964">Secreted</keyword>
<evidence type="ECO:0000256" key="1">
    <source>
        <dbReference type="ARBA" id="ARBA00004613"/>
    </source>
</evidence>
<feature type="signal peptide" evidence="6">
    <location>
        <begin position="1"/>
        <end position="28"/>
    </location>
</feature>
<dbReference type="Proteomes" id="UP000489600">
    <property type="component" value="Unassembled WGS sequence"/>
</dbReference>
<comment type="subcellular location">
    <subcellularLocation>
        <location evidence="1 6">Secreted</location>
    </subcellularLocation>
</comment>
<dbReference type="InterPro" id="IPR010264">
    <property type="entry name" value="Self-incomp_S1"/>
</dbReference>
<accession>A0A565BWQ3</accession>
<evidence type="ECO:0000256" key="5">
    <source>
        <dbReference type="ARBA" id="ARBA00022729"/>
    </source>
</evidence>
<organism evidence="7 8">
    <name type="scientific">Arabis nemorensis</name>
    <dbReference type="NCBI Taxonomy" id="586526"/>
    <lineage>
        <taxon>Eukaryota</taxon>
        <taxon>Viridiplantae</taxon>
        <taxon>Streptophyta</taxon>
        <taxon>Embryophyta</taxon>
        <taxon>Tracheophyta</taxon>
        <taxon>Spermatophyta</taxon>
        <taxon>Magnoliopsida</taxon>
        <taxon>eudicotyledons</taxon>
        <taxon>Gunneridae</taxon>
        <taxon>Pentapetalae</taxon>
        <taxon>rosids</taxon>
        <taxon>malvids</taxon>
        <taxon>Brassicales</taxon>
        <taxon>Brassicaceae</taxon>
        <taxon>Arabideae</taxon>
        <taxon>Arabis</taxon>
    </lineage>
</organism>
<dbReference type="EMBL" id="CABITT030000005">
    <property type="protein sequence ID" value="VVB05793.1"/>
    <property type="molecule type" value="Genomic_DNA"/>
</dbReference>
<comment type="similarity">
    <text evidence="2 6">Belongs to the plant self-incompatibility (S1) protein family.</text>
</comment>
<evidence type="ECO:0000256" key="6">
    <source>
        <dbReference type="RuleBase" id="RU367044"/>
    </source>
</evidence>
<reference evidence="7" key="1">
    <citation type="submission" date="2019-07" db="EMBL/GenBank/DDBJ databases">
        <authorList>
            <person name="Dittberner H."/>
        </authorList>
    </citation>
    <scope>NUCLEOTIDE SEQUENCE [LARGE SCALE GENOMIC DNA]</scope>
</reference>
<comment type="caution">
    <text evidence="7">The sequence shown here is derived from an EMBL/GenBank/DDBJ whole genome shotgun (WGS) entry which is preliminary data.</text>
</comment>
<keyword evidence="3 6" id="KW-0713">Self-incompatibility</keyword>
<evidence type="ECO:0000256" key="3">
    <source>
        <dbReference type="ARBA" id="ARBA00022471"/>
    </source>
</evidence>
<dbReference type="PANTHER" id="PTHR31232:SF133">
    <property type="entry name" value="S-PROTEIN HOMOLOG"/>
    <property type="match status" value="1"/>
</dbReference>
<dbReference type="PANTHER" id="PTHR31232">
    <property type="match status" value="1"/>
</dbReference>
<evidence type="ECO:0000256" key="2">
    <source>
        <dbReference type="ARBA" id="ARBA00005581"/>
    </source>
</evidence>
<evidence type="ECO:0000313" key="8">
    <source>
        <dbReference type="Proteomes" id="UP000489600"/>
    </source>
</evidence>
<keyword evidence="5 6" id="KW-0732">Signal</keyword>
<protein>
    <recommendedName>
        <fullName evidence="6">S-protein homolog</fullName>
    </recommendedName>
</protein>
<dbReference type="GO" id="GO:0005576">
    <property type="term" value="C:extracellular region"/>
    <property type="evidence" value="ECO:0007669"/>
    <property type="project" value="UniProtKB-SubCell"/>
</dbReference>
<gene>
    <name evidence="7" type="ORF">ANE_LOCUS16237</name>
</gene>
<dbReference type="OrthoDB" id="1727555at2759"/>
<evidence type="ECO:0000256" key="4">
    <source>
        <dbReference type="ARBA" id="ARBA00022525"/>
    </source>
</evidence>
<sequence>MVFSKKPHCILMMFMILFTLVLFASALGDVSYAEAPAPRPSHSTGFLPLAEKHVVVHNVISIEETLNIHCKSSENDLGLIHIPYGKHWGFRFHVNMSKSTRFRCHLTWFRGGSNYFDIFKVSRDDNPLGKFRVCKECIWDVGRDYEYPMCRTFRDGSGAYCFAWNGTLYDPS</sequence>
<dbReference type="GO" id="GO:0060320">
    <property type="term" value="P:rejection of self pollen"/>
    <property type="evidence" value="ECO:0007669"/>
    <property type="project" value="UniProtKB-KW"/>
</dbReference>
<evidence type="ECO:0000313" key="7">
    <source>
        <dbReference type="EMBL" id="VVB05793.1"/>
    </source>
</evidence>
<proteinExistence type="inferred from homology"/>